<dbReference type="InterPro" id="IPR032675">
    <property type="entry name" value="LRR_dom_sf"/>
</dbReference>
<dbReference type="Gene3D" id="3.80.10.10">
    <property type="entry name" value="Ribonuclease Inhibitor"/>
    <property type="match status" value="1"/>
</dbReference>
<reference evidence="1" key="2">
    <citation type="journal article" date="2024" name="Plant">
        <title>Genomic evolution and insights into agronomic trait innovations of Sesamum species.</title>
        <authorList>
            <person name="Miao H."/>
            <person name="Wang L."/>
            <person name="Qu L."/>
            <person name="Liu H."/>
            <person name="Sun Y."/>
            <person name="Le M."/>
            <person name="Wang Q."/>
            <person name="Wei S."/>
            <person name="Zheng Y."/>
            <person name="Lin W."/>
            <person name="Duan Y."/>
            <person name="Cao H."/>
            <person name="Xiong S."/>
            <person name="Wang X."/>
            <person name="Wei L."/>
            <person name="Li C."/>
            <person name="Ma Q."/>
            <person name="Ju M."/>
            <person name="Zhao R."/>
            <person name="Li G."/>
            <person name="Mu C."/>
            <person name="Tian Q."/>
            <person name="Mei H."/>
            <person name="Zhang T."/>
            <person name="Gao T."/>
            <person name="Zhang H."/>
        </authorList>
    </citation>
    <scope>NUCLEOTIDE SEQUENCE</scope>
    <source>
        <strain evidence="1">KEN1</strain>
    </source>
</reference>
<sequence length="181" mass="20750">MLNIEVSSAEFPASIGELFHLRYLNLDINPVYSHGNFQWTINTIEMIPNLKKLRVTYTDMSTGKWEKYGLNNLINLCQLEKLSISYITFNVASDPFPEGFAFPLKLKKLSLVGCRLPWQGLTVVGSLPYLEVLKLKSDSLVGRCWKSKQGEYPQLKYLLMQDLDIEYWQMEDTAFPTSSAP</sequence>
<dbReference type="PANTHER" id="PTHR15140:SF33">
    <property type="entry name" value="LATE BLIGHT RESISTANCE PROTEIN HOMOLOG R1A-3 ISOFORM X1"/>
    <property type="match status" value="1"/>
</dbReference>
<comment type="caution">
    <text evidence="1">The sequence shown here is derived from an EMBL/GenBank/DDBJ whole genome shotgun (WGS) entry which is preliminary data.</text>
</comment>
<dbReference type="PANTHER" id="PTHR15140">
    <property type="entry name" value="TUBULIN-SPECIFIC CHAPERONE E"/>
    <property type="match status" value="1"/>
</dbReference>
<organism evidence="1">
    <name type="scientific">Sesamum latifolium</name>
    <dbReference type="NCBI Taxonomy" id="2727402"/>
    <lineage>
        <taxon>Eukaryota</taxon>
        <taxon>Viridiplantae</taxon>
        <taxon>Streptophyta</taxon>
        <taxon>Embryophyta</taxon>
        <taxon>Tracheophyta</taxon>
        <taxon>Spermatophyta</taxon>
        <taxon>Magnoliopsida</taxon>
        <taxon>eudicotyledons</taxon>
        <taxon>Gunneridae</taxon>
        <taxon>Pentapetalae</taxon>
        <taxon>asterids</taxon>
        <taxon>lamiids</taxon>
        <taxon>Lamiales</taxon>
        <taxon>Pedaliaceae</taxon>
        <taxon>Sesamum</taxon>
    </lineage>
</organism>
<gene>
    <name evidence="1" type="ORF">Slati_0273100</name>
</gene>
<proteinExistence type="predicted"/>
<name>A0AAW2YDT9_9LAMI</name>
<evidence type="ECO:0000313" key="1">
    <source>
        <dbReference type="EMBL" id="KAL0463855.1"/>
    </source>
</evidence>
<accession>A0AAW2YDT9</accession>
<protein>
    <submittedName>
        <fullName evidence="1">Uncharacterized protein</fullName>
    </submittedName>
</protein>
<dbReference type="EMBL" id="JACGWN010000001">
    <property type="protein sequence ID" value="KAL0463855.1"/>
    <property type="molecule type" value="Genomic_DNA"/>
</dbReference>
<reference evidence="1" key="1">
    <citation type="submission" date="2020-06" db="EMBL/GenBank/DDBJ databases">
        <authorList>
            <person name="Li T."/>
            <person name="Hu X."/>
            <person name="Zhang T."/>
            <person name="Song X."/>
            <person name="Zhang H."/>
            <person name="Dai N."/>
            <person name="Sheng W."/>
            <person name="Hou X."/>
            <person name="Wei L."/>
        </authorList>
    </citation>
    <scope>NUCLEOTIDE SEQUENCE</scope>
    <source>
        <strain evidence="1">KEN1</strain>
        <tissue evidence="1">Leaf</tissue>
    </source>
</reference>
<dbReference type="AlphaFoldDB" id="A0AAW2YDT9"/>
<dbReference type="SUPFAM" id="SSF52047">
    <property type="entry name" value="RNI-like"/>
    <property type="match status" value="1"/>
</dbReference>